<feature type="transmembrane region" description="Helical" evidence="9">
    <location>
        <begin position="190"/>
        <end position="212"/>
    </location>
</feature>
<dbReference type="InterPro" id="IPR001851">
    <property type="entry name" value="ABC_transp_permease"/>
</dbReference>
<keyword evidence="4 9" id="KW-0812">Transmembrane</keyword>
<dbReference type="RefSeq" id="WP_345919390.1">
    <property type="nucleotide sequence ID" value="NZ_JBDIVE010000004.1"/>
</dbReference>
<dbReference type="Pfam" id="PF02653">
    <property type="entry name" value="BPD_transp_2"/>
    <property type="match status" value="1"/>
</dbReference>
<evidence type="ECO:0000256" key="4">
    <source>
        <dbReference type="ARBA" id="ARBA00022692"/>
    </source>
</evidence>
<evidence type="ECO:0000256" key="7">
    <source>
        <dbReference type="ARBA" id="ARBA00023136"/>
    </source>
</evidence>
<evidence type="ECO:0000256" key="5">
    <source>
        <dbReference type="ARBA" id="ARBA00022970"/>
    </source>
</evidence>
<keyword evidence="11" id="KW-1185">Reference proteome</keyword>
<reference evidence="10 11" key="1">
    <citation type="journal article" date="2018" name="Int. J. Syst. Evol. Microbiol.">
        <title>Uliginosibacterium sediminicola sp. nov., isolated from freshwater sediment.</title>
        <authorList>
            <person name="Hwang W.M."/>
            <person name="Kim S.M."/>
            <person name="Kang K."/>
            <person name="Ahn T.Y."/>
        </authorList>
    </citation>
    <scope>NUCLEOTIDE SEQUENCE [LARGE SCALE GENOMIC DNA]</scope>
    <source>
        <strain evidence="10 11">M1-21</strain>
    </source>
</reference>
<gene>
    <name evidence="10" type="ORF">ABDB84_09030</name>
</gene>
<keyword evidence="5" id="KW-0029">Amino-acid transport</keyword>
<evidence type="ECO:0000256" key="9">
    <source>
        <dbReference type="SAM" id="Phobius"/>
    </source>
</evidence>
<dbReference type="EMBL" id="JBDIVE010000004">
    <property type="protein sequence ID" value="MEN3068619.1"/>
    <property type="molecule type" value="Genomic_DNA"/>
</dbReference>
<dbReference type="CDD" id="cd06582">
    <property type="entry name" value="TM_PBP1_LivH_like"/>
    <property type="match status" value="1"/>
</dbReference>
<comment type="subcellular location">
    <subcellularLocation>
        <location evidence="1">Cell membrane</location>
        <topology evidence="1">Multi-pass membrane protein</topology>
    </subcellularLocation>
</comment>
<evidence type="ECO:0000256" key="8">
    <source>
        <dbReference type="ARBA" id="ARBA00037998"/>
    </source>
</evidence>
<evidence type="ECO:0000256" key="2">
    <source>
        <dbReference type="ARBA" id="ARBA00022448"/>
    </source>
</evidence>
<dbReference type="PANTHER" id="PTHR11795">
    <property type="entry name" value="BRANCHED-CHAIN AMINO ACID TRANSPORT SYSTEM PERMEASE PROTEIN LIVH"/>
    <property type="match status" value="1"/>
</dbReference>
<comment type="caution">
    <text evidence="10">The sequence shown here is derived from an EMBL/GenBank/DDBJ whole genome shotgun (WGS) entry which is preliminary data.</text>
</comment>
<feature type="transmembrane region" description="Helical" evidence="9">
    <location>
        <begin position="141"/>
        <end position="162"/>
    </location>
</feature>
<protein>
    <submittedName>
        <fullName evidence="10">Branched-chain amino acid ABC transporter permease</fullName>
    </submittedName>
</protein>
<keyword evidence="3" id="KW-1003">Cell membrane</keyword>
<evidence type="ECO:0000313" key="10">
    <source>
        <dbReference type="EMBL" id="MEN3068619.1"/>
    </source>
</evidence>
<evidence type="ECO:0000313" key="11">
    <source>
        <dbReference type="Proteomes" id="UP001410394"/>
    </source>
</evidence>
<keyword evidence="6 9" id="KW-1133">Transmembrane helix</keyword>
<organism evidence="10 11">
    <name type="scientific">Uliginosibacterium sediminicola</name>
    <dbReference type="NCBI Taxonomy" id="2024550"/>
    <lineage>
        <taxon>Bacteria</taxon>
        <taxon>Pseudomonadati</taxon>
        <taxon>Pseudomonadota</taxon>
        <taxon>Betaproteobacteria</taxon>
        <taxon>Rhodocyclales</taxon>
        <taxon>Zoogloeaceae</taxon>
        <taxon>Uliginosibacterium</taxon>
    </lineage>
</organism>
<comment type="similarity">
    <text evidence="8">Belongs to the binding-protein-dependent transport system permease family. LivHM subfamily.</text>
</comment>
<name>A0ABU9YXY4_9RHOO</name>
<keyword evidence="2" id="KW-0813">Transport</keyword>
<proteinExistence type="inferred from homology"/>
<feature type="transmembrane region" description="Helical" evidence="9">
    <location>
        <begin position="224"/>
        <end position="249"/>
    </location>
</feature>
<evidence type="ECO:0000256" key="1">
    <source>
        <dbReference type="ARBA" id="ARBA00004651"/>
    </source>
</evidence>
<dbReference type="Proteomes" id="UP001410394">
    <property type="component" value="Unassembled WGS sequence"/>
</dbReference>
<accession>A0ABU9YXY4</accession>
<dbReference type="InterPro" id="IPR052157">
    <property type="entry name" value="BCAA_transport_permease"/>
</dbReference>
<feature type="transmembrane region" description="Helical" evidence="9">
    <location>
        <begin position="6"/>
        <end position="27"/>
    </location>
</feature>
<evidence type="ECO:0000256" key="3">
    <source>
        <dbReference type="ARBA" id="ARBA00022475"/>
    </source>
</evidence>
<evidence type="ECO:0000256" key="6">
    <source>
        <dbReference type="ARBA" id="ARBA00022989"/>
    </source>
</evidence>
<feature type="transmembrane region" description="Helical" evidence="9">
    <location>
        <begin position="261"/>
        <end position="278"/>
    </location>
</feature>
<sequence>MSDWLGIVVQGILTGGLYALFAAGLSMSFGILRIVNLAHGDLIVLACFVALMVVETLGLPALTSFIFVVPAMFALGYALQQGLLNRVIGNGELPPLLTTFGLSIVIQNSLLELFSADNRKLQAGAIEVQSLDLLPGVTVGWLPLLMFLCAVVLLALLHALFFRTRLGRAFRAAADDPRTLSHMGYEPKRIYALAMGTAMAVCAVAAVFMAVRTQFTPLSGPARLLFAFEAVIIGGMGSIWGTFLGALLLGVAQAVGAALDPVLETLAGHVLFFILLLLRPQGLIAKGK</sequence>
<dbReference type="PANTHER" id="PTHR11795:SF445">
    <property type="entry name" value="AMINO ACID ABC TRANSPORTER PERMEASE PROTEIN"/>
    <property type="match status" value="1"/>
</dbReference>
<keyword evidence="7 9" id="KW-0472">Membrane</keyword>